<evidence type="ECO:0000313" key="7">
    <source>
        <dbReference type="EMBL" id="MEB4798300.1"/>
    </source>
</evidence>
<dbReference type="RefSeq" id="WP_127456457.1">
    <property type="nucleotide sequence ID" value="NZ_JAROBY010000072.1"/>
</dbReference>
<evidence type="ECO:0000256" key="5">
    <source>
        <dbReference type="ARBA" id="ARBA00023136"/>
    </source>
</evidence>
<feature type="transmembrane region" description="Helical" evidence="6">
    <location>
        <begin position="16"/>
        <end position="39"/>
    </location>
</feature>
<feature type="transmembrane region" description="Helical" evidence="6">
    <location>
        <begin position="59"/>
        <end position="82"/>
    </location>
</feature>
<reference evidence="7 8" key="1">
    <citation type="submission" date="2023-03" db="EMBL/GenBank/DDBJ databases">
        <title>Bacillus Genome Sequencing.</title>
        <authorList>
            <person name="Dunlap C."/>
        </authorList>
    </citation>
    <scope>NUCLEOTIDE SEQUENCE [LARGE SCALE GENOMIC DNA]</scope>
    <source>
        <strain evidence="7 8">NRS-1351</strain>
    </source>
</reference>
<dbReference type="Proteomes" id="UP001355653">
    <property type="component" value="Unassembled WGS sequence"/>
</dbReference>
<feature type="transmembrane region" description="Helical" evidence="6">
    <location>
        <begin position="153"/>
        <end position="172"/>
    </location>
</feature>
<dbReference type="EMBL" id="JAROBY010000072">
    <property type="protein sequence ID" value="MEB4798300.1"/>
    <property type="molecule type" value="Genomic_DNA"/>
</dbReference>
<dbReference type="PANTHER" id="PTHR47089:SF1">
    <property type="entry name" value="GUANOSINE ABC TRANSPORTER PERMEASE PROTEIN NUPP"/>
    <property type="match status" value="1"/>
</dbReference>
<feature type="transmembrane region" description="Helical" evidence="6">
    <location>
        <begin position="299"/>
        <end position="318"/>
    </location>
</feature>
<evidence type="ECO:0000313" key="8">
    <source>
        <dbReference type="Proteomes" id="UP001355653"/>
    </source>
</evidence>
<dbReference type="PANTHER" id="PTHR47089">
    <property type="entry name" value="ABC TRANSPORTER, PERMEASE PROTEIN"/>
    <property type="match status" value="1"/>
</dbReference>
<protein>
    <submittedName>
        <fullName evidence="7">ABC transporter permease</fullName>
    </submittedName>
</protein>
<keyword evidence="3 6" id="KW-0812">Transmembrane</keyword>
<evidence type="ECO:0000256" key="1">
    <source>
        <dbReference type="ARBA" id="ARBA00004651"/>
    </source>
</evidence>
<evidence type="ECO:0000256" key="6">
    <source>
        <dbReference type="SAM" id="Phobius"/>
    </source>
</evidence>
<comment type="subcellular location">
    <subcellularLocation>
        <location evidence="1">Cell membrane</location>
        <topology evidence="1">Multi-pass membrane protein</topology>
    </subcellularLocation>
</comment>
<feature type="transmembrane region" description="Helical" evidence="6">
    <location>
        <begin position="324"/>
        <end position="344"/>
    </location>
</feature>
<accession>A0ABU6DKJ8</accession>
<evidence type="ECO:0000256" key="2">
    <source>
        <dbReference type="ARBA" id="ARBA00022475"/>
    </source>
</evidence>
<feature type="transmembrane region" description="Helical" evidence="6">
    <location>
        <begin position="201"/>
        <end position="219"/>
    </location>
</feature>
<keyword evidence="4 6" id="KW-1133">Transmembrane helix</keyword>
<proteinExistence type="predicted"/>
<keyword evidence="5 6" id="KW-0472">Membrane</keyword>
<evidence type="ECO:0000256" key="4">
    <source>
        <dbReference type="ARBA" id="ARBA00022989"/>
    </source>
</evidence>
<keyword evidence="8" id="KW-1185">Reference proteome</keyword>
<feature type="transmembrane region" description="Helical" evidence="6">
    <location>
        <begin position="94"/>
        <end position="111"/>
    </location>
</feature>
<dbReference type="Pfam" id="PF02653">
    <property type="entry name" value="BPD_transp_2"/>
    <property type="match status" value="1"/>
</dbReference>
<gene>
    <name evidence="7" type="ORF">P5G65_30785</name>
</gene>
<feature type="transmembrane region" description="Helical" evidence="6">
    <location>
        <begin position="117"/>
        <end position="141"/>
    </location>
</feature>
<dbReference type="InterPro" id="IPR001851">
    <property type="entry name" value="ABC_transp_permease"/>
</dbReference>
<sequence length="349" mass="37137">MSVIVPLKQRPAKPKWGVILTPVFVVIAPLLAFALFLLASNVNPIVLYGTMLRSTFGDLYGFGEVVIKATPFILTALAAALPAKAGMINVGGEGQLAIGALAVTAVGMYLLPTVPGWVGIPILVIVGALGGATWAAIAAVGKVKGKMNETITTLLLNYVAYYTIGFFVHSLLKDPASFNWPFSKELAEQLRLVTFSSSSRVHIGICFALILAGVVWFLISHTRLGFRIRVVGGNVLAAKRAGFQETHIQLWVLIAAGALAGIAGMIEITGIEGRLRPTTGMNYGYLGFLASWMAWNHPLWLIATSFIIGMISVAGNSLEMTSGLPASSVQILMAFVLFAILALGRRKQA</sequence>
<comment type="caution">
    <text evidence="7">The sequence shown here is derived from an EMBL/GenBank/DDBJ whole genome shotgun (WGS) entry which is preliminary data.</text>
</comment>
<keyword evidence="2" id="KW-1003">Cell membrane</keyword>
<organism evidence="7 8">
    <name type="scientific">Paenibacillus chondroitinus</name>
    <dbReference type="NCBI Taxonomy" id="59842"/>
    <lineage>
        <taxon>Bacteria</taxon>
        <taxon>Bacillati</taxon>
        <taxon>Bacillota</taxon>
        <taxon>Bacilli</taxon>
        <taxon>Bacillales</taxon>
        <taxon>Paenibacillaceae</taxon>
        <taxon>Paenibacillus</taxon>
    </lineage>
</organism>
<evidence type="ECO:0000256" key="3">
    <source>
        <dbReference type="ARBA" id="ARBA00022692"/>
    </source>
</evidence>
<name>A0ABU6DKJ8_9BACL</name>
<dbReference type="CDD" id="cd06580">
    <property type="entry name" value="TM_PBP1_transp_TpRbsC_like"/>
    <property type="match status" value="1"/>
</dbReference>